<keyword evidence="20" id="KW-1185">Reference proteome</keyword>
<reference evidence="19 20" key="1">
    <citation type="submission" date="2016-08" db="EMBL/GenBank/DDBJ databases">
        <title>A Parts List for Fungal Cellulosomes Revealed by Comparative Genomics.</title>
        <authorList>
            <consortium name="DOE Joint Genome Institute"/>
            <person name="Haitjema C.H."/>
            <person name="Gilmore S.P."/>
            <person name="Henske J.K."/>
            <person name="Solomon K.V."/>
            <person name="De Groot R."/>
            <person name="Kuo A."/>
            <person name="Mondo S.J."/>
            <person name="Salamov A.A."/>
            <person name="Labutti K."/>
            <person name="Zhao Z."/>
            <person name="Chiniquy J."/>
            <person name="Barry K."/>
            <person name="Brewer H.M."/>
            <person name="Purvine S.O."/>
            <person name="Wright A.T."/>
            <person name="Boxma B."/>
            <person name="Van Alen T."/>
            <person name="Hackstein J.H."/>
            <person name="Baker S.E."/>
            <person name="Grigoriev I.V."/>
            <person name="O'Malley M.A."/>
        </authorList>
    </citation>
    <scope>NUCLEOTIDE SEQUENCE [LARGE SCALE GENOMIC DNA]</scope>
    <source>
        <strain evidence="19 20">G1</strain>
    </source>
</reference>
<feature type="region of interest" description="Disordered" evidence="17">
    <location>
        <begin position="358"/>
        <end position="449"/>
    </location>
</feature>
<comment type="similarity">
    <text evidence="9">Belongs to the Dus family. Dus1 subfamily.</text>
</comment>
<keyword evidence="3" id="KW-0288">FMN</keyword>
<evidence type="ECO:0000256" key="13">
    <source>
        <dbReference type="ARBA" id="ARBA00048342"/>
    </source>
</evidence>
<evidence type="ECO:0000259" key="18">
    <source>
        <dbReference type="Pfam" id="PF01207"/>
    </source>
</evidence>
<evidence type="ECO:0000256" key="4">
    <source>
        <dbReference type="ARBA" id="ARBA00022664"/>
    </source>
</evidence>
<feature type="compositionally biased region" description="Basic and acidic residues" evidence="17">
    <location>
        <begin position="431"/>
        <end position="449"/>
    </location>
</feature>
<comment type="cofactor">
    <cofactor evidence="1">
        <name>FMN</name>
        <dbReference type="ChEBI" id="CHEBI:58210"/>
    </cofactor>
</comment>
<dbReference type="CDD" id="cd02801">
    <property type="entry name" value="DUS_like_FMN"/>
    <property type="match status" value="1"/>
</dbReference>
<dbReference type="EMBL" id="MCOG01000004">
    <property type="protein sequence ID" value="ORY85264.1"/>
    <property type="molecule type" value="Genomic_DNA"/>
</dbReference>
<dbReference type="GO" id="GO:0050660">
    <property type="term" value="F:flavin adenine dinucleotide binding"/>
    <property type="evidence" value="ECO:0007669"/>
    <property type="project" value="InterPro"/>
</dbReference>
<evidence type="ECO:0000256" key="2">
    <source>
        <dbReference type="ARBA" id="ARBA00022630"/>
    </source>
</evidence>
<dbReference type="GO" id="GO:0006397">
    <property type="term" value="P:mRNA processing"/>
    <property type="evidence" value="ECO:0007669"/>
    <property type="project" value="UniProtKB-KW"/>
</dbReference>
<comment type="catalytic activity">
    <reaction evidence="15">
        <text>a 5,6-dihydrouridine in mRNA + NADP(+) = a uridine in mRNA + NADPH + H(+)</text>
        <dbReference type="Rhea" id="RHEA:69855"/>
        <dbReference type="Rhea" id="RHEA-COMP:14658"/>
        <dbReference type="Rhea" id="RHEA-COMP:17789"/>
        <dbReference type="ChEBI" id="CHEBI:15378"/>
        <dbReference type="ChEBI" id="CHEBI:57783"/>
        <dbReference type="ChEBI" id="CHEBI:58349"/>
        <dbReference type="ChEBI" id="CHEBI:65315"/>
        <dbReference type="ChEBI" id="CHEBI:74443"/>
    </reaction>
    <physiologicalReaction direction="right-to-left" evidence="15">
        <dbReference type="Rhea" id="RHEA:69857"/>
    </physiologicalReaction>
</comment>
<dbReference type="STRING" id="1754190.A0A1Y2FPK2"/>
<dbReference type="InterPro" id="IPR018517">
    <property type="entry name" value="tRNA_hU_synthase_CS"/>
</dbReference>
<keyword evidence="8" id="KW-0520">NAD</keyword>
<evidence type="ECO:0000256" key="7">
    <source>
        <dbReference type="ARBA" id="ARBA00023002"/>
    </source>
</evidence>
<protein>
    <recommendedName>
        <fullName evidence="10">tRNA-dihydrouridine(16/17) synthase [NAD(P)(+)]</fullName>
        <ecNumber evidence="10">1.3.1.88</ecNumber>
    </recommendedName>
</protein>
<sequence length="528" mass="61959">MENMKLEGYDFFNKILKKPKYIVAPMVEHSEHAWRILTRRYGADLCFTPMFNAKLFADPRSELYRKEQWNTNEKDRPLIVQLCGNDPEYMLKAGKLVEDKCDAVDVNLGCPQHIARRGHYGSYLMEEWDLIESIVKTLHKNLKVPVTCKIRVYPDMEKTLRYAKMLENAGCQMLTVHARFREQKGHNTGLANWEYIKKIKETVKIPVVANGNILYHEDIQRCLDETGADAVMSGEGVLYNPGIFRPGYLPVWHYAEEYLNICKELPESSTLGSIRAHLFKLFKPCLHLHIDLRARLAKADVLDEFFSIVNEFKERLIKTAEENPIDDPEFNKKDEKGHRIIPHWLAQPYIREKLVHDKRKMEKQQKENEIQKEDENQNLTHTIDNKNSIDNANNNNNNNDKTEDYKDNNNTDEQVAKKRKITDNNTNDINHLNEKIEEKKETSKKEDIKKNKYKNKVKQTRTEPRIRCLKCNNISSNHCLHKYCKLCCREVMDSDLKEYFTSKSEEIKKNILSKLCPIHIPHSLKDKV</sequence>
<dbReference type="EC" id="1.3.1.88" evidence="10"/>
<evidence type="ECO:0000256" key="14">
    <source>
        <dbReference type="ARBA" id="ARBA00048934"/>
    </source>
</evidence>
<dbReference type="AlphaFoldDB" id="A0A1Y2FPK2"/>
<keyword evidence="2" id="KW-0285">Flavoprotein</keyword>
<evidence type="ECO:0000313" key="19">
    <source>
        <dbReference type="EMBL" id="ORY85264.1"/>
    </source>
</evidence>
<evidence type="ECO:0000256" key="12">
    <source>
        <dbReference type="ARBA" id="ARBA00047652"/>
    </source>
</evidence>
<dbReference type="Proteomes" id="UP000193920">
    <property type="component" value="Unassembled WGS sequence"/>
</dbReference>
<gene>
    <name evidence="19" type="ORF">LY90DRAFT_448422</name>
</gene>
<evidence type="ECO:0000256" key="5">
    <source>
        <dbReference type="ARBA" id="ARBA00022694"/>
    </source>
</evidence>
<dbReference type="InterPro" id="IPR035587">
    <property type="entry name" value="DUS-like_FMN-bd"/>
</dbReference>
<dbReference type="InterPro" id="IPR013785">
    <property type="entry name" value="Aldolase_TIM"/>
</dbReference>
<evidence type="ECO:0000256" key="6">
    <source>
        <dbReference type="ARBA" id="ARBA00022857"/>
    </source>
</evidence>
<feature type="compositionally biased region" description="Basic and acidic residues" evidence="17">
    <location>
        <begin position="400"/>
        <end position="409"/>
    </location>
</feature>
<evidence type="ECO:0000256" key="9">
    <source>
        <dbReference type="ARBA" id="ARBA00038313"/>
    </source>
</evidence>
<dbReference type="PANTHER" id="PTHR11082:SF5">
    <property type="entry name" value="TRNA-DIHYDROURIDINE(16_17) SYNTHASE [NAD(P)(+)]-LIKE"/>
    <property type="match status" value="1"/>
</dbReference>
<dbReference type="OrthoDB" id="272303at2759"/>
<comment type="catalytic activity">
    <reaction evidence="16">
        <text>5,6-dihydrouridine(17) in tRNA + NADP(+) = uridine(17) in tRNA + NADPH + H(+)</text>
        <dbReference type="Rhea" id="RHEA:53368"/>
        <dbReference type="Rhea" id="RHEA-COMP:13541"/>
        <dbReference type="Rhea" id="RHEA-COMP:13542"/>
        <dbReference type="ChEBI" id="CHEBI:15378"/>
        <dbReference type="ChEBI" id="CHEBI:57783"/>
        <dbReference type="ChEBI" id="CHEBI:58349"/>
        <dbReference type="ChEBI" id="CHEBI:65315"/>
        <dbReference type="ChEBI" id="CHEBI:74443"/>
        <dbReference type="EC" id="1.3.1.88"/>
    </reaction>
    <physiologicalReaction direction="right-to-left" evidence="16">
        <dbReference type="Rhea" id="RHEA:53370"/>
    </physiologicalReaction>
</comment>
<feature type="compositionally biased region" description="Low complexity" evidence="17">
    <location>
        <begin position="385"/>
        <end position="399"/>
    </location>
</feature>
<accession>A0A1Y2FPK2</accession>
<dbReference type="GO" id="GO:0017150">
    <property type="term" value="F:tRNA dihydrouridine synthase activity"/>
    <property type="evidence" value="ECO:0007669"/>
    <property type="project" value="InterPro"/>
</dbReference>
<comment type="caution">
    <text evidence="19">The sequence shown here is derived from an EMBL/GenBank/DDBJ whole genome shotgun (WGS) entry which is preliminary data.</text>
</comment>
<dbReference type="SUPFAM" id="SSF51395">
    <property type="entry name" value="FMN-linked oxidoreductases"/>
    <property type="match status" value="1"/>
</dbReference>
<organism evidence="19 20">
    <name type="scientific">Neocallimastix californiae</name>
    <dbReference type="NCBI Taxonomy" id="1754190"/>
    <lineage>
        <taxon>Eukaryota</taxon>
        <taxon>Fungi</taxon>
        <taxon>Fungi incertae sedis</taxon>
        <taxon>Chytridiomycota</taxon>
        <taxon>Chytridiomycota incertae sedis</taxon>
        <taxon>Neocallimastigomycetes</taxon>
        <taxon>Neocallimastigales</taxon>
        <taxon>Neocallimastigaceae</taxon>
        <taxon>Neocallimastix</taxon>
    </lineage>
</organism>
<evidence type="ECO:0000256" key="15">
    <source>
        <dbReference type="ARBA" id="ARBA00049447"/>
    </source>
</evidence>
<evidence type="ECO:0000256" key="8">
    <source>
        <dbReference type="ARBA" id="ARBA00023027"/>
    </source>
</evidence>
<evidence type="ECO:0000256" key="17">
    <source>
        <dbReference type="SAM" id="MobiDB-lite"/>
    </source>
</evidence>
<dbReference type="Gene3D" id="3.20.20.70">
    <property type="entry name" value="Aldolase class I"/>
    <property type="match status" value="1"/>
</dbReference>
<keyword evidence="4" id="KW-0507">mRNA processing</keyword>
<proteinExistence type="inferred from homology"/>
<comment type="catalytic activity">
    <reaction evidence="14">
        <text>5,6-dihydrouridine(16) in tRNA + NAD(+) = uridine(16) in tRNA + NADH + H(+)</text>
        <dbReference type="Rhea" id="RHEA:53380"/>
        <dbReference type="Rhea" id="RHEA-COMP:13543"/>
        <dbReference type="Rhea" id="RHEA-COMP:13544"/>
        <dbReference type="ChEBI" id="CHEBI:15378"/>
        <dbReference type="ChEBI" id="CHEBI:57540"/>
        <dbReference type="ChEBI" id="CHEBI:57945"/>
        <dbReference type="ChEBI" id="CHEBI:65315"/>
        <dbReference type="ChEBI" id="CHEBI:74443"/>
        <dbReference type="EC" id="1.3.1.88"/>
    </reaction>
    <physiologicalReaction direction="right-to-left" evidence="14">
        <dbReference type="Rhea" id="RHEA:53382"/>
    </physiologicalReaction>
</comment>
<evidence type="ECO:0000256" key="3">
    <source>
        <dbReference type="ARBA" id="ARBA00022643"/>
    </source>
</evidence>
<feature type="domain" description="DUS-like FMN-binding" evidence="18">
    <location>
        <begin position="23"/>
        <end position="246"/>
    </location>
</feature>
<dbReference type="PANTHER" id="PTHR11082">
    <property type="entry name" value="TRNA-DIHYDROURIDINE SYNTHASE"/>
    <property type="match status" value="1"/>
</dbReference>
<evidence type="ECO:0000256" key="11">
    <source>
        <dbReference type="ARBA" id="ARBA00047287"/>
    </source>
</evidence>
<comment type="catalytic activity">
    <reaction evidence="13">
        <text>a 5,6-dihydrouridine in mRNA + NAD(+) = a uridine in mRNA + NADH + H(+)</text>
        <dbReference type="Rhea" id="RHEA:69851"/>
        <dbReference type="Rhea" id="RHEA-COMP:14658"/>
        <dbReference type="Rhea" id="RHEA-COMP:17789"/>
        <dbReference type="ChEBI" id="CHEBI:15378"/>
        <dbReference type="ChEBI" id="CHEBI:57540"/>
        <dbReference type="ChEBI" id="CHEBI:57945"/>
        <dbReference type="ChEBI" id="CHEBI:65315"/>
        <dbReference type="ChEBI" id="CHEBI:74443"/>
    </reaction>
    <physiologicalReaction direction="right-to-left" evidence="13">
        <dbReference type="Rhea" id="RHEA:69853"/>
    </physiologicalReaction>
</comment>
<evidence type="ECO:0000256" key="1">
    <source>
        <dbReference type="ARBA" id="ARBA00001917"/>
    </source>
</evidence>
<dbReference type="Pfam" id="PF01207">
    <property type="entry name" value="Dus"/>
    <property type="match status" value="1"/>
</dbReference>
<dbReference type="PROSITE" id="PS01136">
    <property type="entry name" value="UPF0034"/>
    <property type="match status" value="1"/>
</dbReference>
<comment type="catalytic activity">
    <reaction evidence="12">
        <text>5,6-dihydrouridine(16) in tRNA + NADP(+) = uridine(16) in tRNA + NADPH + H(+)</text>
        <dbReference type="Rhea" id="RHEA:53376"/>
        <dbReference type="Rhea" id="RHEA-COMP:13543"/>
        <dbReference type="Rhea" id="RHEA-COMP:13544"/>
        <dbReference type="ChEBI" id="CHEBI:15378"/>
        <dbReference type="ChEBI" id="CHEBI:57783"/>
        <dbReference type="ChEBI" id="CHEBI:58349"/>
        <dbReference type="ChEBI" id="CHEBI:65315"/>
        <dbReference type="ChEBI" id="CHEBI:74443"/>
        <dbReference type="EC" id="1.3.1.88"/>
    </reaction>
    <physiologicalReaction direction="right-to-left" evidence="12">
        <dbReference type="Rhea" id="RHEA:53378"/>
    </physiologicalReaction>
</comment>
<evidence type="ECO:0000313" key="20">
    <source>
        <dbReference type="Proteomes" id="UP000193920"/>
    </source>
</evidence>
<evidence type="ECO:0000256" key="10">
    <source>
        <dbReference type="ARBA" id="ARBA00038890"/>
    </source>
</evidence>
<feature type="compositionally biased region" description="Basic and acidic residues" evidence="17">
    <location>
        <begin position="358"/>
        <end position="375"/>
    </location>
</feature>
<comment type="catalytic activity">
    <reaction evidence="11">
        <text>5,6-dihydrouridine(17) in tRNA + NAD(+) = uridine(17) in tRNA + NADH + H(+)</text>
        <dbReference type="Rhea" id="RHEA:53372"/>
        <dbReference type="Rhea" id="RHEA-COMP:13541"/>
        <dbReference type="Rhea" id="RHEA-COMP:13542"/>
        <dbReference type="ChEBI" id="CHEBI:15378"/>
        <dbReference type="ChEBI" id="CHEBI:57540"/>
        <dbReference type="ChEBI" id="CHEBI:57945"/>
        <dbReference type="ChEBI" id="CHEBI:65315"/>
        <dbReference type="ChEBI" id="CHEBI:74443"/>
        <dbReference type="EC" id="1.3.1.88"/>
    </reaction>
    <physiologicalReaction direction="right-to-left" evidence="11">
        <dbReference type="Rhea" id="RHEA:53374"/>
    </physiologicalReaction>
</comment>
<keyword evidence="6" id="KW-0521">NADP</keyword>
<keyword evidence="7" id="KW-0560">Oxidoreductase</keyword>
<name>A0A1Y2FPK2_9FUNG</name>
<keyword evidence="5" id="KW-0819">tRNA processing</keyword>
<evidence type="ECO:0000256" key="16">
    <source>
        <dbReference type="ARBA" id="ARBA00049467"/>
    </source>
</evidence>